<dbReference type="EMBL" id="LNQE01001465">
    <property type="protein sequence ID" value="KUG17078.1"/>
    <property type="molecule type" value="Genomic_DNA"/>
</dbReference>
<comment type="caution">
    <text evidence="1">The sequence shown here is derived from an EMBL/GenBank/DDBJ whole genome shotgun (WGS) entry which is preliminary data.</text>
</comment>
<accession>A0A0W8F861</accession>
<proteinExistence type="predicted"/>
<name>A0A0W8F861_9ZZZZ</name>
<sequence length="147" mass="15401">MIKRFALPFVLAVLIIPSFAQGGAGYGAIDILGKYGGILELEASAFVFPEYTDVNIDTLKIGNDRALAIGPGIDPIATNNLLIKKNQNSGDCNCCSEDSPTNANVSPSCLDCCNKVNIDQIGAGNRDAIALGLSEATNNVKIVANQQ</sequence>
<reference evidence="1" key="1">
    <citation type="journal article" date="2015" name="Proc. Natl. Acad. Sci. U.S.A.">
        <title>Networks of energetic and metabolic interactions define dynamics in microbial communities.</title>
        <authorList>
            <person name="Embree M."/>
            <person name="Liu J.K."/>
            <person name="Al-Bassam M.M."/>
            <person name="Zengler K."/>
        </authorList>
    </citation>
    <scope>NUCLEOTIDE SEQUENCE</scope>
</reference>
<protein>
    <submittedName>
        <fullName evidence="1">Uncharacterized protein</fullName>
    </submittedName>
</protein>
<organism evidence="1">
    <name type="scientific">hydrocarbon metagenome</name>
    <dbReference type="NCBI Taxonomy" id="938273"/>
    <lineage>
        <taxon>unclassified sequences</taxon>
        <taxon>metagenomes</taxon>
        <taxon>ecological metagenomes</taxon>
    </lineage>
</organism>
<evidence type="ECO:0000313" key="1">
    <source>
        <dbReference type="EMBL" id="KUG17078.1"/>
    </source>
</evidence>
<gene>
    <name evidence="1" type="ORF">ASZ90_013259</name>
</gene>
<dbReference type="AlphaFoldDB" id="A0A0W8F861"/>